<proteinExistence type="predicted"/>
<dbReference type="AlphaFoldDB" id="A0A4Y2TDP1"/>
<dbReference type="EMBL" id="BGPR01027432">
    <property type="protein sequence ID" value="GBN97913.1"/>
    <property type="molecule type" value="Genomic_DNA"/>
</dbReference>
<comment type="caution">
    <text evidence="1">The sequence shown here is derived from an EMBL/GenBank/DDBJ whole genome shotgun (WGS) entry which is preliminary data.</text>
</comment>
<reference evidence="1 2" key="1">
    <citation type="journal article" date="2019" name="Sci. Rep.">
        <title>Orb-weaving spider Araneus ventricosus genome elucidates the spidroin gene catalogue.</title>
        <authorList>
            <person name="Kono N."/>
            <person name="Nakamura H."/>
            <person name="Ohtoshi R."/>
            <person name="Moran D.A.P."/>
            <person name="Shinohara A."/>
            <person name="Yoshida Y."/>
            <person name="Fujiwara M."/>
            <person name="Mori M."/>
            <person name="Tomita M."/>
            <person name="Arakawa K."/>
        </authorList>
    </citation>
    <scope>NUCLEOTIDE SEQUENCE [LARGE SCALE GENOMIC DNA]</scope>
</reference>
<accession>A0A4Y2TDP1</accession>
<keyword evidence="2" id="KW-1185">Reference proteome</keyword>
<name>A0A4Y2TDP1_ARAVE</name>
<organism evidence="1 2">
    <name type="scientific">Araneus ventricosus</name>
    <name type="common">Orbweaver spider</name>
    <name type="synonym">Epeira ventricosa</name>
    <dbReference type="NCBI Taxonomy" id="182803"/>
    <lineage>
        <taxon>Eukaryota</taxon>
        <taxon>Metazoa</taxon>
        <taxon>Ecdysozoa</taxon>
        <taxon>Arthropoda</taxon>
        <taxon>Chelicerata</taxon>
        <taxon>Arachnida</taxon>
        <taxon>Araneae</taxon>
        <taxon>Araneomorphae</taxon>
        <taxon>Entelegynae</taxon>
        <taxon>Araneoidea</taxon>
        <taxon>Araneidae</taxon>
        <taxon>Araneus</taxon>
    </lineage>
</organism>
<protein>
    <submittedName>
        <fullName evidence="1">Uncharacterized protein</fullName>
    </submittedName>
</protein>
<evidence type="ECO:0000313" key="2">
    <source>
        <dbReference type="Proteomes" id="UP000499080"/>
    </source>
</evidence>
<evidence type="ECO:0000313" key="1">
    <source>
        <dbReference type="EMBL" id="GBN97913.1"/>
    </source>
</evidence>
<sequence>MEEKRKHLLRCNTSQATKMCPSELAMTRSSVQEPTALSSTPQQGSISSGHYQFTCIDHLNDFLNRTYRRVLQHVLPRDCLR</sequence>
<gene>
    <name evidence="1" type="ORF">AVEN_11180_1</name>
</gene>
<dbReference type="Proteomes" id="UP000499080">
    <property type="component" value="Unassembled WGS sequence"/>
</dbReference>